<protein>
    <submittedName>
        <fullName evidence="1">Uncharacterized protein</fullName>
    </submittedName>
</protein>
<dbReference type="OrthoDB" id="2794314at2759"/>
<keyword evidence="2" id="KW-1185">Reference proteome</keyword>
<evidence type="ECO:0000313" key="1">
    <source>
        <dbReference type="EMBL" id="TFK19205.1"/>
    </source>
</evidence>
<evidence type="ECO:0000313" key="2">
    <source>
        <dbReference type="Proteomes" id="UP000307440"/>
    </source>
</evidence>
<dbReference type="Proteomes" id="UP000307440">
    <property type="component" value="Unassembled WGS sequence"/>
</dbReference>
<organism evidence="1 2">
    <name type="scientific">Coprinopsis marcescibilis</name>
    <name type="common">Agaric fungus</name>
    <name type="synonym">Psathyrella marcescibilis</name>
    <dbReference type="NCBI Taxonomy" id="230819"/>
    <lineage>
        <taxon>Eukaryota</taxon>
        <taxon>Fungi</taxon>
        <taxon>Dikarya</taxon>
        <taxon>Basidiomycota</taxon>
        <taxon>Agaricomycotina</taxon>
        <taxon>Agaricomycetes</taxon>
        <taxon>Agaricomycetidae</taxon>
        <taxon>Agaricales</taxon>
        <taxon>Agaricineae</taxon>
        <taxon>Psathyrellaceae</taxon>
        <taxon>Coprinopsis</taxon>
    </lineage>
</organism>
<proteinExistence type="predicted"/>
<dbReference type="STRING" id="230819.A0A5C3KH85"/>
<gene>
    <name evidence="1" type="ORF">FA15DRAFT_573926</name>
</gene>
<name>A0A5C3KH85_COPMA</name>
<sequence>MATGSGTSNLRTGVAKCLDRNHITQPSADAKVIAYSPENHRALIALRCAARNRPFNMVADPEYIQEVQMLRSNTSIPHPSTVSTDVQQIYVTMSNIVRDYLVVS</sequence>
<dbReference type="AlphaFoldDB" id="A0A5C3KH85"/>
<feature type="non-terminal residue" evidence="1">
    <location>
        <position position="104"/>
    </location>
</feature>
<accession>A0A5C3KH85</accession>
<reference evidence="1 2" key="1">
    <citation type="journal article" date="2019" name="Nat. Ecol. Evol.">
        <title>Megaphylogeny resolves global patterns of mushroom evolution.</title>
        <authorList>
            <person name="Varga T."/>
            <person name="Krizsan K."/>
            <person name="Foldi C."/>
            <person name="Dima B."/>
            <person name="Sanchez-Garcia M."/>
            <person name="Sanchez-Ramirez S."/>
            <person name="Szollosi G.J."/>
            <person name="Szarkandi J.G."/>
            <person name="Papp V."/>
            <person name="Albert L."/>
            <person name="Andreopoulos W."/>
            <person name="Angelini C."/>
            <person name="Antonin V."/>
            <person name="Barry K.W."/>
            <person name="Bougher N.L."/>
            <person name="Buchanan P."/>
            <person name="Buyck B."/>
            <person name="Bense V."/>
            <person name="Catcheside P."/>
            <person name="Chovatia M."/>
            <person name="Cooper J."/>
            <person name="Damon W."/>
            <person name="Desjardin D."/>
            <person name="Finy P."/>
            <person name="Geml J."/>
            <person name="Haridas S."/>
            <person name="Hughes K."/>
            <person name="Justo A."/>
            <person name="Karasinski D."/>
            <person name="Kautmanova I."/>
            <person name="Kiss B."/>
            <person name="Kocsube S."/>
            <person name="Kotiranta H."/>
            <person name="LaButti K.M."/>
            <person name="Lechner B.E."/>
            <person name="Liimatainen K."/>
            <person name="Lipzen A."/>
            <person name="Lukacs Z."/>
            <person name="Mihaltcheva S."/>
            <person name="Morgado L.N."/>
            <person name="Niskanen T."/>
            <person name="Noordeloos M.E."/>
            <person name="Ohm R.A."/>
            <person name="Ortiz-Santana B."/>
            <person name="Ovrebo C."/>
            <person name="Racz N."/>
            <person name="Riley R."/>
            <person name="Savchenko A."/>
            <person name="Shiryaev A."/>
            <person name="Soop K."/>
            <person name="Spirin V."/>
            <person name="Szebenyi C."/>
            <person name="Tomsovsky M."/>
            <person name="Tulloss R.E."/>
            <person name="Uehling J."/>
            <person name="Grigoriev I.V."/>
            <person name="Vagvolgyi C."/>
            <person name="Papp T."/>
            <person name="Martin F.M."/>
            <person name="Miettinen O."/>
            <person name="Hibbett D.S."/>
            <person name="Nagy L.G."/>
        </authorList>
    </citation>
    <scope>NUCLEOTIDE SEQUENCE [LARGE SCALE GENOMIC DNA]</scope>
    <source>
        <strain evidence="1 2">CBS 121175</strain>
    </source>
</reference>
<dbReference type="EMBL" id="ML210354">
    <property type="protein sequence ID" value="TFK19205.1"/>
    <property type="molecule type" value="Genomic_DNA"/>
</dbReference>